<dbReference type="Proteomes" id="UP000185696">
    <property type="component" value="Unassembled WGS sequence"/>
</dbReference>
<evidence type="ECO:0000259" key="5">
    <source>
        <dbReference type="PROSITE" id="PS50977"/>
    </source>
</evidence>
<dbReference type="AlphaFoldDB" id="A0A7Z1AXG6"/>
<keyword evidence="3" id="KW-0804">Transcription</keyword>
<dbReference type="PANTHER" id="PTHR30055:SF209">
    <property type="entry name" value="POSSIBLE TRANSCRIPTIONAL REGULATORY PROTEIN (PROBABLY TETR-FAMILY)"/>
    <property type="match status" value="1"/>
</dbReference>
<dbReference type="EMBL" id="MSIF01000010">
    <property type="protein sequence ID" value="OLF09133.1"/>
    <property type="molecule type" value="Genomic_DNA"/>
</dbReference>
<dbReference type="InterPro" id="IPR001647">
    <property type="entry name" value="HTH_TetR"/>
</dbReference>
<dbReference type="InterPro" id="IPR025996">
    <property type="entry name" value="MT1864/Rv1816-like_C"/>
</dbReference>
<dbReference type="Pfam" id="PF00440">
    <property type="entry name" value="TetR_N"/>
    <property type="match status" value="1"/>
</dbReference>
<dbReference type="SUPFAM" id="SSF46689">
    <property type="entry name" value="Homeodomain-like"/>
    <property type="match status" value="1"/>
</dbReference>
<dbReference type="InterPro" id="IPR009057">
    <property type="entry name" value="Homeodomain-like_sf"/>
</dbReference>
<feature type="domain" description="HTH tetR-type" evidence="5">
    <location>
        <begin position="9"/>
        <end position="69"/>
    </location>
</feature>
<dbReference type="PROSITE" id="PS50977">
    <property type="entry name" value="HTH_TETR_2"/>
    <property type="match status" value="1"/>
</dbReference>
<dbReference type="RefSeq" id="WP_075134723.1">
    <property type="nucleotide sequence ID" value="NZ_MSIF01000010.1"/>
</dbReference>
<feature type="DNA-binding region" description="H-T-H motif" evidence="4">
    <location>
        <begin position="32"/>
        <end position="51"/>
    </location>
</feature>
<evidence type="ECO:0000313" key="7">
    <source>
        <dbReference type="Proteomes" id="UP000185696"/>
    </source>
</evidence>
<dbReference type="GO" id="GO:0000976">
    <property type="term" value="F:transcription cis-regulatory region binding"/>
    <property type="evidence" value="ECO:0007669"/>
    <property type="project" value="TreeGrafter"/>
</dbReference>
<protein>
    <submittedName>
        <fullName evidence="6">TetR family transcriptional regulator</fullName>
    </submittedName>
</protein>
<gene>
    <name evidence="6" type="ORF">BLA60_21405</name>
</gene>
<dbReference type="Pfam" id="PF13305">
    <property type="entry name" value="TetR_C_33"/>
    <property type="match status" value="1"/>
</dbReference>
<keyword evidence="7" id="KW-1185">Reference proteome</keyword>
<evidence type="ECO:0000256" key="2">
    <source>
        <dbReference type="ARBA" id="ARBA00023125"/>
    </source>
</evidence>
<evidence type="ECO:0000256" key="1">
    <source>
        <dbReference type="ARBA" id="ARBA00023015"/>
    </source>
</evidence>
<evidence type="ECO:0000256" key="3">
    <source>
        <dbReference type="ARBA" id="ARBA00023163"/>
    </source>
</evidence>
<dbReference type="SUPFAM" id="SSF48498">
    <property type="entry name" value="Tetracyclin repressor-like, C-terminal domain"/>
    <property type="match status" value="1"/>
</dbReference>
<dbReference type="GO" id="GO:0003700">
    <property type="term" value="F:DNA-binding transcription factor activity"/>
    <property type="evidence" value="ECO:0007669"/>
    <property type="project" value="TreeGrafter"/>
</dbReference>
<sequence>MARPKLHDDAVRLRLLDAAAAIVFDQGVDALSLRRVAADAHTSTTAVYSLFGNKAALLAALYREATRRFAARLATVEPTTDPADDVLRLGLAYRDYALTDPHLYAIMFSLRTDDPDDPDEEAASTLQPLVEAIRRGQTAGRFVDVAPERIALACWGVAHGLVSIELTGAVPPGLDVATDYEPALRAMVTGWLAP</sequence>
<dbReference type="InterPro" id="IPR050109">
    <property type="entry name" value="HTH-type_TetR-like_transc_reg"/>
</dbReference>
<dbReference type="Gene3D" id="1.10.357.10">
    <property type="entry name" value="Tetracycline Repressor, domain 2"/>
    <property type="match status" value="1"/>
</dbReference>
<proteinExistence type="predicted"/>
<evidence type="ECO:0000313" key="6">
    <source>
        <dbReference type="EMBL" id="OLF09133.1"/>
    </source>
</evidence>
<comment type="caution">
    <text evidence="6">The sequence shown here is derived from an EMBL/GenBank/DDBJ whole genome shotgun (WGS) entry which is preliminary data.</text>
</comment>
<evidence type="ECO:0000256" key="4">
    <source>
        <dbReference type="PROSITE-ProRule" id="PRU00335"/>
    </source>
</evidence>
<dbReference type="OrthoDB" id="4709966at2"/>
<keyword evidence="2 4" id="KW-0238">DNA-binding</keyword>
<organism evidence="6 7">
    <name type="scientific">Actinophytocola xinjiangensis</name>
    <dbReference type="NCBI Taxonomy" id="485602"/>
    <lineage>
        <taxon>Bacteria</taxon>
        <taxon>Bacillati</taxon>
        <taxon>Actinomycetota</taxon>
        <taxon>Actinomycetes</taxon>
        <taxon>Pseudonocardiales</taxon>
        <taxon>Pseudonocardiaceae</taxon>
    </lineage>
</organism>
<reference evidence="6 7" key="1">
    <citation type="submission" date="2016-12" db="EMBL/GenBank/DDBJ databases">
        <title>The draft genome sequence of Actinophytocola xinjiangensis.</title>
        <authorList>
            <person name="Wang W."/>
            <person name="Yuan L."/>
        </authorList>
    </citation>
    <scope>NUCLEOTIDE SEQUENCE [LARGE SCALE GENOMIC DNA]</scope>
    <source>
        <strain evidence="6 7">CGMCC 4.4663</strain>
    </source>
</reference>
<name>A0A7Z1AXG6_9PSEU</name>
<accession>A0A7Z1AXG6</accession>
<dbReference type="InterPro" id="IPR036271">
    <property type="entry name" value="Tet_transcr_reg_TetR-rel_C_sf"/>
</dbReference>
<keyword evidence="1" id="KW-0805">Transcription regulation</keyword>
<dbReference type="PANTHER" id="PTHR30055">
    <property type="entry name" value="HTH-TYPE TRANSCRIPTIONAL REGULATOR RUTR"/>
    <property type="match status" value="1"/>
</dbReference>